<feature type="domain" description="DUF5615" evidence="1">
    <location>
        <begin position="3"/>
        <end position="69"/>
    </location>
</feature>
<evidence type="ECO:0000313" key="3">
    <source>
        <dbReference type="EMBL" id="MDJ1177074.1"/>
    </source>
</evidence>
<keyword evidence="4" id="KW-1185">Reference proteome</keyword>
<dbReference type="Proteomes" id="UP001235849">
    <property type="component" value="Unassembled WGS sequence"/>
</dbReference>
<gene>
    <name evidence="2" type="ORF">PMG25_07875</name>
    <name evidence="3" type="ORF">PMG25_23565</name>
</gene>
<dbReference type="Pfam" id="PF18480">
    <property type="entry name" value="DUF5615"/>
    <property type="match status" value="1"/>
</dbReference>
<proteinExistence type="predicted"/>
<sequence>MVQGYDIVRTTDVLPPTAADAEILEVARVENRVILTQDLDFSMLVALGNYGLPSLITLRLSSVKPEKTPRCFTY</sequence>
<comment type="caution">
    <text evidence="2">The sequence shown here is derived from an EMBL/GenBank/DDBJ whole genome shotgun (WGS) entry which is preliminary data.</text>
</comment>
<accession>A0ABT7B4D2</accession>
<reference evidence="2 4" key="1">
    <citation type="submission" date="2023-01" db="EMBL/GenBank/DDBJ databases">
        <title>Novel diversity within Roseofilum (Cyanobacteria; Desertifilaceae) from marine benthic mats with descriptions of four novel species.</title>
        <authorList>
            <person name="Wang Y."/>
            <person name="Berthold D.E."/>
            <person name="Hu J."/>
            <person name="Lefler F.W."/>
            <person name="Laughinghouse H.D. IV."/>
        </authorList>
    </citation>
    <scope>NUCLEOTIDE SEQUENCE [LARGE SCALE GENOMIC DNA]</scope>
    <source>
        <strain evidence="2 4">BLCC-M114</strain>
    </source>
</reference>
<dbReference type="EMBL" id="JAQOSO010000119">
    <property type="protein sequence ID" value="MDJ1177074.1"/>
    <property type="molecule type" value="Genomic_DNA"/>
</dbReference>
<dbReference type="EMBL" id="JAQOSO010000037">
    <property type="protein sequence ID" value="MDJ1174009.1"/>
    <property type="molecule type" value="Genomic_DNA"/>
</dbReference>
<dbReference type="RefSeq" id="WP_283766349.1">
    <property type="nucleotide sequence ID" value="NZ_JAQOSO010000037.1"/>
</dbReference>
<organism evidence="2 4">
    <name type="scientific">Roseofilum capinflatum BLCC-M114</name>
    <dbReference type="NCBI Taxonomy" id="3022440"/>
    <lineage>
        <taxon>Bacteria</taxon>
        <taxon>Bacillati</taxon>
        <taxon>Cyanobacteriota</taxon>
        <taxon>Cyanophyceae</taxon>
        <taxon>Desertifilales</taxon>
        <taxon>Desertifilaceae</taxon>
        <taxon>Roseofilum</taxon>
        <taxon>Roseofilum capinflatum</taxon>
    </lineage>
</organism>
<name>A0ABT7B4D2_9CYAN</name>
<evidence type="ECO:0000313" key="2">
    <source>
        <dbReference type="EMBL" id="MDJ1174009.1"/>
    </source>
</evidence>
<protein>
    <submittedName>
        <fullName evidence="2">DUF5615 family PIN-like protein</fullName>
    </submittedName>
</protein>
<evidence type="ECO:0000313" key="4">
    <source>
        <dbReference type="Proteomes" id="UP001235849"/>
    </source>
</evidence>
<evidence type="ECO:0000259" key="1">
    <source>
        <dbReference type="Pfam" id="PF18480"/>
    </source>
</evidence>
<dbReference type="InterPro" id="IPR041049">
    <property type="entry name" value="DUF5615"/>
</dbReference>